<organism evidence="2 3">
    <name type="scientific">Actinacidiphila glaucinigra</name>
    <dbReference type="NCBI Taxonomy" id="235986"/>
    <lineage>
        <taxon>Bacteria</taxon>
        <taxon>Bacillati</taxon>
        <taxon>Actinomycetota</taxon>
        <taxon>Actinomycetes</taxon>
        <taxon>Kitasatosporales</taxon>
        <taxon>Streptomycetaceae</taxon>
        <taxon>Actinacidiphila</taxon>
    </lineage>
</organism>
<dbReference type="AlphaFoldDB" id="A0A239LSG9"/>
<keyword evidence="3" id="KW-1185">Reference proteome</keyword>
<keyword evidence="1" id="KW-1133">Transmembrane helix</keyword>
<keyword evidence="1" id="KW-0812">Transmembrane</keyword>
<protein>
    <submittedName>
        <fullName evidence="2">Uncharacterized protein</fullName>
    </submittedName>
</protein>
<name>A0A239LSG9_9ACTN</name>
<dbReference type="EMBL" id="FZOF01000021">
    <property type="protein sequence ID" value="SNT33210.1"/>
    <property type="molecule type" value="Genomic_DNA"/>
</dbReference>
<dbReference type="OrthoDB" id="4256334at2"/>
<dbReference type="RefSeq" id="WP_143681666.1">
    <property type="nucleotide sequence ID" value="NZ_FZOF01000021.1"/>
</dbReference>
<feature type="transmembrane region" description="Helical" evidence="1">
    <location>
        <begin position="52"/>
        <end position="77"/>
    </location>
</feature>
<accession>A0A239LSG9</accession>
<feature type="transmembrane region" description="Helical" evidence="1">
    <location>
        <begin position="84"/>
        <end position="106"/>
    </location>
</feature>
<gene>
    <name evidence="2" type="ORF">SAMN05216252_12129</name>
</gene>
<reference evidence="2 3" key="1">
    <citation type="submission" date="2017-06" db="EMBL/GenBank/DDBJ databases">
        <authorList>
            <person name="Kim H.J."/>
            <person name="Triplett B.A."/>
        </authorList>
    </citation>
    <scope>NUCLEOTIDE SEQUENCE [LARGE SCALE GENOMIC DNA]</scope>
    <source>
        <strain evidence="2 3">CGMCC 4.1858</strain>
    </source>
</reference>
<evidence type="ECO:0000256" key="1">
    <source>
        <dbReference type="SAM" id="Phobius"/>
    </source>
</evidence>
<feature type="transmembrane region" description="Helical" evidence="1">
    <location>
        <begin position="12"/>
        <end position="32"/>
    </location>
</feature>
<evidence type="ECO:0000313" key="3">
    <source>
        <dbReference type="Proteomes" id="UP000198280"/>
    </source>
</evidence>
<sequence length="137" mass="14618">MSQSKSRSYGRILWVGAPVLGMFAGYGAWLLVVNARAYCDAAFEPGQKLGLVVVELPASVIGYGLCALVVHGAGWIATFRAPTLLRVCVPLLLVVTALALLADWYFMVEGTPDGYPGDSGLCPPSNIPPWWPGWLPA</sequence>
<proteinExistence type="predicted"/>
<dbReference type="Proteomes" id="UP000198280">
    <property type="component" value="Unassembled WGS sequence"/>
</dbReference>
<evidence type="ECO:0000313" key="2">
    <source>
        <dbReference type="EMBL" id="SNT33210.1"/>
    </source>
</evidence>
<keyword evidence="1" id="KW-0472">Membrane</keyword>